<protein>
    <submittedName>
        <fullName evidence="1">Prolyl-tRNA synthetase</fullName>
    </submittedName>
</protein>
<dbReference type="PANTHER" id="PTHR43382:SF3">
    <property type="entry name" value="PROLINE--TRNA LIGASE, CHLOROPLASTIC_MITOCHONDRIAL"/>
    <property type="match status" value="1"/>
</dbReference>
<dbReference type="GO" id="GO:0005737">
    <property type="term" value="C:cytoplasm"/>
    <property type="evidence" value="ECO:0007669"/>
    <property type="project" value="InterPro"/>
</dbReference>
<dbReference type="Proteomes" id="UP000193355">
    <property type="component" value="Unassembled WGS sequence"/>
</dbReference>
<organism evidence="1 2">
    <name type="scientific">Dethiosulfovibrio salsuginis</name>
    <dbReference type="NCBI Taxonomy" id="561720"/>
    <lineage>
        <taxon>Bacteria</taxon>
        <taxon>Thermotogati</taxon>
        <taxon>Synergistota</taxon>
        <taxon>Synergistia</taxon>
        <taxon>Synergistales</taxon>
        <taxon>Dethiosulfovibrionaceae</taxon>
        <taxon>Dethiosulfovibrio</taxon>
    </lineage>
</organism>
<sequence>MARNITPKGQDYSQWYLDIIKVAELADYAPVRGCMVIRPTGYSVWEEIQQKFDMAFKETGHVNAYFPVLIPN</sequence>
<dbReference type="SUPFAM" id="SSF55681">
    <property type="entry name" value="Class II aaRS and biotin synthetases"/>
    <property type="match status" value="1"/>
</dbReference>
<dbReference type="EMBL" id="FXBB01000039">
    <property type="protein sequence ID" value="SMG46221.1"/>
    <property type="molecule type" value="Genomic_DNA"/>
</dbReference>
<dbReference type="PANTHER" id="PTHR43382">
    <property type="entry name" value="PROLYL-TRNA SYNTHETASE"/>
    <property type="match status" value="1"/>
</dbReference>
<keyword evidence="2" id="KW-1185">Reference proteome</keyword>
<proteinExistence type="predicted"/>
<dbReference type="GO" id="GO:0017101">
    <property type="term" value="C:aminoacyl-tRNA synthetase multienzyme complex"/>
    <property type="evidence" value="ECO:0007669"/>
    <property type="project" value="TreeGrafter"/>
</dbReference>
<gene>
    <name evidence="1" type="ORF">SAMN06275492_13925</name>
</gene>
<keyword evidence="1" id="KW-0436">Ligase</keyword>
<keyword evidence="1" id="KW-0030">Aminoacyl-tRNA synthetase</keyword>
<name>A0A1X7KXC2_9BACT</name>
<dbReference type="GO" id="GO:0004827">
    <property type="term" value="F:proline-tRNA ligase activity"/>
    <property type="evidence" value="ECO:0007669"/>
    <property type="project" value="InterPro"/>
</dbReference>
<reference evidence="2" key="1">
    <citation type="submission" date="2017-04" db="EMBL/GenBank/DDBJ databases">
        <authorList>
            <person name="Varghese N."/>
            <person name="Submissions S."/>
        </authorList>
    </citation>
    <scope>NUCLEOTIDE SEQUENCE [LARGE SCALE GENOMIC DNA]</scope>
    <source>
        <strain evidence="2">USBA 82</strain>
    </source>
</reference>
<feature type="non-terminal residue" evidence="1">
    <location>
        <position position="72"/>
    </location>
</feature>
<dbReference type="GO" id="GO:0005524">
    <property type="term" value="F:ATP binding"/>
    <property type="evidence" value="ECO:0007669"/>
    <property type="project" value="InterPro"/>
</dbReference>
<dbReference type="InterPro" id="IPR004499">
    <property type="entry name" value="Pro-tRNA-ligase_IIa_arc-type"/>
</dbReference>
<dbReference type="Gene3D" id="3.30.930.10">
    <property type="entry name" value="Bira Bifunctional Protein, Domain 2"/>
    <property type="match status" value="1"/>
</dbReference>
<dbReference type="AlphaFoldDB" id="A0A1X7KXC2"/>
<evidence type="ECO:0000313" key="2">
    <source>
        <dbReference type="Proteomes" id="UP000193355"/>
    </source>
</evidence>
<accession>A0A1X7KXC2</accession>
<dbReference type="GO" id="GO:0006433">
    <property type="term" value="P:prolyl-tRNA aminoacylation"/>
    <property type="evidence" value="ECO:0007669"/>
    <property type="project" value="InterPro"/>
</dbReference>
<dbReference type="STRING" id="561720.SAMN06275492_13925"/>
<dbReference type="InterPro" id="IPR045864">
    <property type="entry name" value="aa-tRNA-synth_II/BPL/LPL"/>
</dbReference>
<evidence type="ECO:0000313" key="1">
    <source>
        <dbReference type="EMBL" id="SMG46221.1"/>
    </source>
</evidence>